<feature type="domain" description="FAD-binding" evidence="7">
    <location>
        <begin position="6"/>
        <end position="172"/>
    </location>
</feature>
<dbReference type="EMBL" id="CDPU01000052">
    <property type="protein sequence ID" value="CEO55430.1"/>
    <property type="molecule type" value="Genomic_DNA"/>
</dbReference>
<feature type="domain" description="FAD-binding" evidence="7">
    <location>
        <begin position="277"/>
        <end position="340"/>
    </location>
</feature>
<name>A0A0B7KKS0_BIOOC</name>
<keyword evidence="6" id="KW-0503">Monooxygenase</keyword>
<keyword evidence="3" id="KW-0285">Flavoprotein</keyword>
<dbReference type="InterPro" id="IPR050562">
    <property type="entry name" value="FAD_mOase_fung"/>
</dbReference>
<evidence type="ECO:0000256" key="1">
    <source>
        <dbReference type="ARBA" id="ARBA00001974"/>
    </source>
</evidence>
<evidence type="ECO:0000256" key="6">
    <source>
        <dbReference type="ARBA" id="ARBA00023033"/>
    </source>
</evidence>
<sequence length="456" mass="50321">MPENRFKVVVVGGGPVGIITAHALYHAGIDFVVLESRADISEDTGASLAVTPQNLRVIHQLGLLNTLLALGAPLVHHSEGFCSKRHKFRRSNALSLLEENHGSATLIFHRSQLVKALYDGLPENAKNRYLSSKKVNGISLTSTGVEVTCADGTFYPGSIVIGADGAHSKTRSIMRQLALEVDPPLASAWDPEQPFTATYRCLWGSVDRTSNPGDSYETQGRDRSTVYLKGVDKSWIFIYEKLPQRSKARVTYSEKEIQSFKASFADWPLNRKLRVQDVLEASPNMVGMANLEEGIAKNISWNGLIVLVGDAWHKFTPNSGLGFNNGIQDAVSLCNQLHALSASSQLFTSDGSLNTKALQDAFDGYHLERKRPLQADYARSARATRLSAWETSNHYILARYILPLERLQKFLINRHISPGIASGLVLDYIPATEALLGKVPWDNPLTIKRDQSKQSQ</sequence>
<proteinExistence type="inferred from homology"/>
<dbReference type="InterPro" id="IPR002938">
    <property type="entry name" value="FAD-bd"/>
</dbReference>
<accession>A0A0B7KKS0</accession>
<comment type="cofactor">
    <cofactor evidence="1">
        <name>FAD</name>
        <dbReference type="ChEBI" id="CHEBI:57692"/>
    </cofactor>
</comment>
<dbReference type="Pfam" id="PF01494">
    <property type="entry name" value="FAD_binding_3"/>
    <property type="match status" value="2"/>
</dbReference>
<keyword evidence="5" id="KW-0560">Oxidoreductase</keyword>
<dbReference type="PANTHER" id="PTHR47356:SF2">
    <property type="entry name" value="FAD-BINDING DOMAIN-CONTAINING PROTEIN-RELATED"/>
    <property type="match status" value="1"/>
</dbReference>
<organism evidence="8">
    <name type="scientific">Bionectria ochroleuca</name>
    <name type="common">Gliocladium roseum</name>
    <dbReference type="NCBI Taxonomy" id="29856"/>
    <lineage>
        <taxon>Eukaryota</taxon>
        <taxon>Fungi</taxon>
        <taxon>Dikarya</taxon>
        <taxon>Ascomycota</taxon>
        <taxon>Pezizomycotina</taxon>
        <taxon>Sordariomycetes</taxon>
        <taxon>Hypocreomycetidae</taxon>
        <taxon>Hypocreales</taxon>
        <taxon>Bionectriaceae</taxon>
        <taxon>Clonostachys</taxon>
    </lineage>
</organism>
<evidence type="ECO:0000256" key="2">
    <source>
        <dbReference type="ARBA" id="ARBA00007992"/>
    </source>
</evidence>
<protein>
    <recommendedName>
        <fullName evidence="7">FAD-binding domain-containing protein</fullName>
    </recommendedName>
</protein>
<dbReference type="SUPFAM" id="SSF51905">
    <property type="entry name" value="FAD/NAD(P)-binding domain"/>
    <property type="match status" value="1"/>
</dbReference>
<evidence type="ECO:0000256" key="4">
    <source>
        <dbReference type="ARBA" id="ARBA00022827"/>
    </source>
</evidence>
<gene>
    <name evidence="8" type="ORF">BN869_000011488_1</name>
</gene>
<dbReference type="PRINTS" id="PR00420">
    <property type="entry name" value="RNGMNOXGNASE"/>
</dbReference>
<dbReference type="AlphaFoldDB" id="A0A0B7KKS0"/>
<dbReference type="PANTHER" id="PTHR47356">
    <property type="entry name" value="FAD-DEPENDENT MONOOXYGENASE ASQG-RELATED"/>
    <property type="match status" value="1"/>
</dbReference>
<evidence type="ECO:0000256" key="3">
    <source>
        <dbReference type="ARBA" id="ARBA00022630"/>
    </source>
</evidence>
<comment type="similarity">
    <text evidence="2">Belongs to the paxM FAD-dependent monooxygenase family.</text>
</comment>
<keyword evidence="4" id="KW-0274">FAD</keyword>
<evidence type="ECO:0000259" key="7">
    <source>
        <dbReference type="Pfam" id="PF01494"/>
    </source>
</evidence>
<dbReference type="GO" id="GO:0071949">
    <property type="term" value="F:FAD binding"/>
    <property type="evidence" value="ECO:0007669"/>
    <property type="project" value="InterPro"/>
</dbReference>
<dbReference type="Gene3D" id="3.50.50.60">
    <property type="entry name" value="FAD/NAD(P)-binding domain"/>
    <property type="match status" value="1"/>
</dbReference>
<dbReference type="InterPro" id="IPR036188">
    <property type="entry name" value="FAD/NAD-bd_sf"/>
</dbReference>
<reference evidence="8" key="1">
    <citation type="submission" date="2015-01" db="EMBL/GenBank/DDBJ databases">
        <authorList>
            <person name="Durling Mikael"/>
        </authorList>
    </citation>
    <scope>NUCLEOTIDE SEQUENCE</scope>
</reference>
<evidence type="ECO:0000256" key="5">
    <source>
        <dbReference type="ARBA" id="ARBA00023002"/>
    </source>
</evidence>
<dbReference type="GO" id="GO:0004497">
    <property type="term" value="F:monooxygenase activity"/>
    <property type="evidence" value="ECO:0007669"/>
    <property type="project" value="UniProtKB-KW"/>
</dbReference>
<evidence type="ECO:0000313" key="8">
    <source>
        <dbReference type="EMBL" id="CEO55430.1"/>
    </source>
</evidence>